<dbReference type="GO" id="GO:0016020">
    <property type="term" value="C:membrane"/>
    <property type="evidence" value="ECO:0007669"/>
    <property type="project" value="InterPro"/>
</dbReference>
<dbReference type="InterPro" id="IPR000462">
    <property type="entry name" value="CDP-OH_P_trans"/>
</dbReference>
<protein>
    <submittedName>
        <fullName evidence="4">CDP-alcohol phosphatidyltransferase</fullName>
    </submittedName>
</protein>
<comment type="caution">
    <text evidence="4">The sequence shown here is derived from an EMBL/GenBank/DDBJ whole genome shotgun (WGS) entry which is preliminary data.</text>
</comment>
<comment type="similarity">
    <text evidence="2">Belongs to the CDP-alcohol phosphatidyltransferase class-I family.</text>
</comment>
<evidence type="ECO:0000313" key="5">
    <source>
        <dbReference type="Proteomes" id="UP000246050"/>
    </source>
</evidence>
<name>A0A317DH04_9ACTN</name>
<dbReference type="InterPro" id="IPR048254">
    <property type="entry name" value="CDP_ALCOHOL_P_TRANSF_CS"/>
</dbReference>
<feature type="transmembrane region" description="Helical" evidence="3">
    <location>
        <begin position="147"/>
        <end position="168"/>
    </location>
</feature>
<dbReference type="AlphaFoldDB" id="A0A317DH04"/>
<dbReference type="EMBL" id="QGKS01000251">
    <property type="protein sequence ID" value="PWR13971.1"/>
    <property type="molecule type" value="Genomic_DNA"/>
</dbReference>
<proteinExistence type="inferred from homology"/>
<dbReference type="GO" id="GO:0016780">
    <property type="term" value="F:phosphotransferase activity, for other substituted phosphate groups"/>
    <property type="evidence" value="ECO:0007669"/>
    <property type="project" value="InterPro"/>
</dbReference>
<dbReference type="GO" id="GO:0008654">
    <property type="term" value="P:phospholipid biosynthetic process"/>
    <property type="evidence" value="ECO:0007669"/>
    <property type="project" value="InterPro"/>
</dbReference>
<keyword evidence="3" id="KW-0812">Transmembrane</keyword>
<evidence type="ECO:0000256" key="3">
    <source>
        <dbReference type="SAM" id="Phobius"/>
    </source>
</evidence>
<reference evidence="4 5" key="1">
    <citation type="submission" date="2018-05" db="EMBL/GenBank/DDBJ databases">
        <title>Micromonosporas from Atacama Desert.</title>
        <authorList>
            <person name="Carro L."/>
            <person name="Golinska P."/>
            <person name="Klenk H.-P."/>
            <person name="Goodfellow M."/>
        </authorList>
    </citation>
    <scope>NUCLEOTIDE SEQUENCE [LARGE SCALE GENOMIC DNA]</scope>
    <source>
        <strain evidence="4 5">4G51</strain>
    </source>
</reference>
<keyword evidence="3" id="KW-1133">Transmembrane helix</keyword>
<dbReference type="PROSITE" id="PS00379">
    <property type="entry name" value="CDP_ALCOHOL_P_TRANSF"/>
    <property type="match status" value="1"/>
</dbReference>
<dbReference type="Proteomes" id="UP000246050">
    <property type="component" value="Unassembled WGS sequence"/>
</dbReference>
<keyword evidence="1 2" id="KW-0808">Transferase</keyword>
<feature type="transmembrane region" description="Helical" evidence="3">
    <location>
        <begin position="180"/>
        <end position="198"/>
    </location>
</feature>
<keyword evidence="3" id="KW-0472">Membrane</keyword>
<dbReference type="OrthoDB" id="9782011at2"/>
<sequence length="300" mass="30951">MSTVRNGPLLGLIAQFVLLAGLAGTVGLGAPGWLAGLAYGAALCGLLRRGLRAAGRDALGPADRVTLTRAVLVGGVLALTVDGWGRPAPVAVLVPLTAVALALDAVDGRVARRTGTASDLGARFDMEVDAFLILVLSVHLAPAVGGWVLAAGGMRYAFVAAGWLLPWMRGTLPPRYWRKVVAAAQGVVLAVAAAAALPPPATTVLVAGALAILVESFGHDVAWLWRHRPVTVPVPQATLPQVTVRPATVPHVAVRHASVPHIAVRHVTVPRAMRVTVTRASHVAASGEPATGRWTAHQPV</sequence>
<evidence type="ECO:0000256" key="2">
    <source>
        <dbReference type="RuleBase" id="RU003750"/>
    </source>
</evidence>
<evidence type="ECO:0000313" key="4">
    <source>
        <dbReference type="EMBL" id="PWR13971.1"/>
    </source>
</evidence>
<accession>A0A317DH04</accession>
<dbReference type="Pfam" id="PF01066">
    <property type="entry name" value="CDP-OH_P_transf"/>
    <property type="match status" value="1"/>
</dbReference>
<dbReference type="Gene3D" id="1.20.120.1760">
    <property type="match status" value="1"/>
</dbReference>
<dbReference type="InterPro" id="IPR043130">
    <property type="entry name" value="CDP-OH_PTrfase_TM_dom"/>
</dbReference>
<gene>
    <name evidence="4" type="ORF">DKT69_18575</name>
</gene>
<evidence type="ECO:0000256" key="1">
    <source>
        <dbReference type="ARBA" id="ARBA00022679"/>
    </source>
</evidence>
<organism evidence="4 5">
    <name type="scientific">Micromonospora sicca</name>
    <dbReference type="NCBI Taxonomy" id="2202420"/>
    <lineage>
        <taxon>Bacteria</taxon>
        <taxon>Bacillati</taxon>
        <taxon>Actinomycetota</taxon>
        <taxon>Actinomycetes</taxon>
        <taxon>Micromonosporales</taxon>
        <taxon>Micromonosporaceae</taxon>
        <taxon>Micromonospora</taxon>
    </lineage>
</organism>